<dbReference type="AlphaFoldDB" id="A0A3S9PL04"/>
<accession>A0A3S9PL04</accession>
<protein>
    <recommendedName>
        <fullName evidence="4">Nuclear transport factor 2 family protein</fullName>
    </recommendedName>
</protein>
<keyword evidence="1" id="KW-0732">Signal</keyword>
<keyword evidence="3" id="KW-1185">Reference proteome</keyword>
<organism evidence="2 3">
    <name type="scientific">Streptomyces luteoverticillatus</name>
    <name type="common">Streptoverticillium luteoverticillatus</name>
    <dbReference type="NCBI Taxonomy" id="66425"/>
    <lineage>
        <taxon>Bacteria</taxon>
        <taxon>Bacillati</taxon>
        <taxon>Actinomycetota</taxon>
        <taxon>Actinomycetes</taxon>
        <taxon>Kitasatosporales</taxon>
        <taxon>Streptomycetaceae</taxon>
        <taxon>Streptomyces</taxon>
    </lineage>
</organism>
<evidence type="ECO:0008006" key="4">
    <source>
        <dbReference type="Google" id="ProtNLM"/>
    </source>
</evidence>
<evidence type="ECO:0000256" key="1">
    <source>
        <dbReference type="SAM" id="SignalP"/>
    </source>
</evidence>
<evidence type="ECO:0000313" key="2">
    <source>
        <dbReference type="EMBL" id="AZQ73023.1"/>
    </source>
</evidence>
<dbReference type="PROSITE" id="PS51257">
    <property type="entry name" value="PROKAR_LIPOPROTEIN"/>
    <property type="match status" value="1"/>
</dbReference>
<dbReference type="EMBL" id="CP034587">
    <property type="protein sequence ID" value="AZQ73023.1"/>
    <property type="molecule type" value="Genomic_DNA"/>
</dbReference>
<name>A0A3S9PL04_STRLT</name>
<reference evidence="2 3" key="1">
    <citation type="submission" date="2018-12" db="EMBL/GenBank/DDBJ databases">
        <title>The whole draft genome of Streptomyce luteoverticillatus CGMCC 15060.</title>
        <authorList>
            <person name="Feng Z."/>
            <person name="Chen G."/>
            <person name="Zhang J."/>
            <person name="Zhu H."/>
            <person name="Yu X."/>
            <person name="Zhang W."/>
            <person name="Zhang X."/>
        </authorList>
    </citation>
    <scope>NUCLEOTIDE SEQUENCE [LARGE SCALE GENOMIC DNA]</scope>
    <source>
        <strain evidence="2 3">CGMCC 15060</strain>
    </source>
</reference>
<gene>
    <name evidence="2" type="ORF">EKH77_19000</name>
</gene>
<proteinExistence type="predicted"/>
<dbReference type="OrthoDB" id="4267078at2"/>
<sequence>MKTPLRIVRIACATAVAVLALTACDDQGKARDERDTAVAYVKAINDRDVPALVKLSPPGNEGAEQAARELVGTQGGRGLRVDDVRVGHEFGPDTADARLRATDSEGRPFSETLTLTRRGGTWYVALGTAPGSTPKSPAQTSRP</sequence>
<evidence type="ECO:0000313" key="3">
    <source>
        <dbReference type="Proteomes" id="UP000267900"/>
    </source>
</evidence>
<feature type="signal peptide" evidence="1">
    <location>
        <begin position="1"/>
        <end position="20"/>
    </location>
</feature>
<feature type="chain" id="PRO_5038706180" description="Nuclear transport factor 2 family protein" evidence="1">
    <location>
        <begin position="21"/>
        <end position="143"/>
    </location>
</feature>
<dbReference type="Proteomes" id="UP000267900">
    <property type="component" value="Chromosome"/>
</dbReference>
<dbReference type="RefSeq" id="WP_126915537.1">
    <property type="nucleotide sequence ID" value="NZ_CP034587.1"/>
</dbReference>